<evidence type="ECO:0000313" key="10">
    <source>
        <dbReference type="EMBL" id="GFF20324.1"/>
    </source>
</evidence>
<comment type="subcellular location">
    <subcellularLocation>
        <location evidence="1">Nucleus</location>
    </subcellularLocation>
</comment>
<name>A0A5M3ZBV1_ASPTE</name>
<feature type="region of interest" description="Disordered" evidence="6">
    <location>
        <begin position="1"/>
        <end position="137"/>
    </location>
</feature>
<feature type="domain" description="Acyltransferase 3" evidence="8">
    <location>
        <begin position="529"/>
        <end position="871"/>
    </location>
</feature>
<reference evidence="10 11" key="1">
    <citation type="submission" date="2020-01" db="EMBL/GenBank/DDBJ databases">
        <title>Aspergillus terreus IFO 6365 whole genome shotgun sequence.</title>
        <authorList>
            <person name="Kanamasa S."/>
            <person name="Takahashi H."/>
        </authorList>
    </citation>
    <scope>NUCLEOTIDE SEQUENCE [LARGE SCALE GENOMIC DNA]</scope>
    <source>
        <strain evidence="10 11">IFO 6365</strain>
    </source>
</reference>
<feature type="transmembrane region" description="Helical" evidence="7">
    <location>
        <begin position="695"/>
        <end position="717"/>
    </location>
</feature>
<dbReference type="GO" id="GO:0051123">
    <property type="term" value="P:RNA polymerase II preinitiation complex assembly"/>
    <property type="evidence" value="ECO:0007669"/>
    <property type="project" value="InterPro"/>
</dbReference>
<dbReference type="Pfam" id="PF01757">
    <property type="entry name" value="Acyl_transf_3"/>
    <property type="match status" value="1"/>
</dbReference>
<feature type="transmembrane region" description="Helical" evidence="7">
    <location>
        <begin position="819"/>
        <end position="837"/>
    </location>
</feature>
<evidence type="ECO:0000256" key="1">
    <source>
        <dbReference type="ARBA" id="ARBA00004123"/>
    </source>
</evidence>
<dbReference type="InterPro" id="IPR009072">
    <property type="entry name" value="Histone-fold"/>
</dbReference>
<dbReference type="GO" id="GO:0016251">
    <property type="term" value="F:RNA polymerase II general transcription initiation factor activity"/>
    <property type="evidence" value="ECO:0007669"/>
    <property type="project" value="TreeGrafter"/>
</dbReference>
<feature type="compositionally biased region" description="Polar residues" evidence="6">
    <location>
        <begin position="33"/>
        <end position="42"/>
    </location>
</feature>
<evidence type="ECO:0000256" key="3">
    <source>
        <dbReference type="ARBA" id="ARBA00023015"/>
    </source>
</evidence>
<dbReference type="PANTHER" id="PTHR13218:SF8">
    <property type="entry name" value="TRANSCRIPTION INITIATION FACTOR TFIID SUBUNIT 11"/>
    <property type="match status" value="1"/>
</dbReference>
<dbReference type="CDD" id="cd08048">
    <property type="entry name" value="HFD_TAF11"/>
    <property type="match status" value="1"/>
</dbReference>
<keyword evidence="7" id="KW-0812">Transmembrane</keyword>
<evidence type="ECO:0000256" key="7">
    <source>
        <dbReference type="SAM" id="Phobius"/>
    </source>
</evidence>
<dbReference type="PANTHER" id="PTHR13218">
    <property type="entry name" value="TRANSCRIPTION INITIATION FACTOR TFIID SUBUNIT 11-RELATED"/>
    <property type="match status" value="1"/>
</dbReference>
<dbReference type="SUPFAM" id="SSF47113">
    <property type="entry name" value="Histone-fold"/>
    <property type="match status" value="1"/>
</dbReference>
<keyword evidence="4" id="KW-0804">Transcription</keyword>
<dbReference type="Proteomes" id="UP000452235">
    <property type="component" value="Unassembled WGS sequence"/>
</dbReference>
<dbReference type="InterPro" id="IPR006809">
    <property type="entry name" value="TAFII28_dom"/>
</dbReference>
<evidence type="ECO:0000256" key="5">
    <source>
        <dbReference type="ARBA" id="ARBA00023242"/>
    </source>
</evidence>
<organism evidence="10 11">
    <name type="scientific">Aspergillus terreus</name>
    <dbReference type="NCBI Taxonomy" id="33178"/>
    <lineage>
        <taxon>Eukaryota</taxon>
        <taxon>Fungi</taxon>
        <taxon>Dikarya</taxon>
        <taxon>Ascomycota</taxon>
        <taxon>Pezizomycotina</taxon>
        <taxon>Eurotiomycetes</taxon>
        <taxon>Eurotiomycetidae</taxon>
        <taxon>Eurotiales</taxon>
        <taxon>Aspergillaceae</taxon>
        <taxon>Aspergillus</taxon>
        <taxon>Aspergillus subgen. Circumdati</taxon>
    </lineage>
</organism>
<keyword evidence="10" id="KW-0808">Transferase</keyword>
<sequence length="976" mass="108536">MSSPPPPGNPLKRPSISSTTSQSAKRPRMHPLRQTSFPTTIDTDARTLGATSDAGSVTGSFTGSLGGTSADGVFRTSKKRGRKSKAEKEREREDAASLRGAADGRLSVDAEGASVRAGGNAAGGGGGGDDDDDEDFEDEGELLGREEGTTDTEAEKKNLALLVDAFNPLQSERYDLFKRAKLRKETLRRIVNHALSQSVPASVVTTINGFTKVFAGEIIEKARTVQMEWAAAHDQAALARFEAEGDGATVKQEEGAPDAPASRPPRVFTPPPNPHRGQLLPSHLREALRRYKRDGEGGGVGFSGLSMGNMGVRGSVTWRQTDAGLLISQAHRLTSPMALSLWRHWLNGVDSRCDSIVIRVDGARRMASLVAIFAHSLSSSHGAIGRCNWKNLEPVLIGSPSRDVTSDCRRIRFSRESSGNLLHPEGPEGTLIQSLLAVSGQSGCQMDEMEQPNPAGLVVSQAILGFRSTTGFSRRACRTMDDDPFSGYFYPSRTMEYMQPSYLYTRLVDNLPWKGGDPSVKGDPRKSVKWIDGLRGIASFLVVLTHLARAWDYDLFAPRDTEDATPRVLQWPILRIPWQGRIGVTIFAFLTGYVCALKPIKQSRAGDRYAAFTSVAKSAFRRPPRLILPATFAMIISWVMAQCGAFIVANRSDCWWCRYAAPDLEDSFWKEVLRLFKNFLSTWTTGYMAYDDHQWALLPLLLASMLVYILLFATMFVRFRYRLVIYLIMLLYFHQDAAKNTETFQMQAIYGMFLSDLSYEAAWRDFIDRHRWPRRIVAGILAISGLLIAGYPGEHPEWATWSDLMYQAAQYIFPPDVNIGKRYTAVGVDLIIFAIFISPSTKEFLSNRLLLWLGKQSFAVYLVHGTLLRTVLCWMLYGISGQPWEEVVDENGNPIYDEDGNRVLPPWLPIRPPWVVAISIPAWIALVYFCASLWTNYVDPVCARITQKLENWMFVEDEKDAAPPPLPMTSLPMPTA</sequence>
<feature type="transmembrane region" description="Helical" evidence="7">
    <location>
        <begin position="914"/>
        <end position="934"/>
    </location>
</feature>
<keyword evidence="5" id="KW-0539">Nucleus</keyword>
<feature type="compositionally biased region" description="Polar residues" evidence="6">
    <location>
        <begin position="15"/>
        <end position="24"/>
    </location>
</feature>
<keyword evidence="3" id="KW-0805">Transcription regulation</keyword>
<dbReference type="EMBL" id="BLJY01000012">
    <property type="protein sequence ID" value="GFF20324.1"/>
    <property type="molecule type" value="Genomic_DNA"/>
</dbReference>
<feature type="transmembrane region" description="Helical" evidence="7">
    <location>
        <begin position="626"/>
        <end position="649"/>
    </location>
</feature>
<dbReference type="OrthoDB" id="5405781at2759"/>
<comment type="similarity">
    <text evidence="2">Belongs to the TAF11 family.</text>
</comment>
<feature type="transmembrane region" description="Helical" evidence="7">
    <location>
        <begin position="578"/>
        <end position="596"/>
    </location>
</feature>
<feature type="compositionally biased region" description="Acidic residues" evidence="6">
    <location>
        <begin position="128"/>
        <end position="137"/>
    </location>
</feature>
<protein>
    <submittedName>
        <fullName evidence="10">Acyltransferase 3</fullName>
    </submittedName>
</protein>
<accession>A0A5M3ZBV1</accession>
<dbReference type="Gene3D" id="1.10.20.10">
    <property type="entry name" value="Histone, subunit A"/>
    <property type="match status" value="1"/>
</dbReference>
<proteinExistence type="inferred from homology"/>
<evidence type="ECO:0000256" key="4">
    <source>
        <dbReference type="ARBA" id="ARBA00023163"/>
    </source>
</evidence>
<feature type="domain" description="TAFII28-like protein" evidence="9">
    <location>
        <begin position="161"/>
        <end position="290"/>
    </location>
</feature>
<evidence type="ECO:0000259" key="9">
    <source>
        <dbReference type="Pfam" id="PF04719"/>
    </source>
</evidence>
<gene>
    <name evidence="10" type="ORF">ATEIFO6365_0012008000</name>
</gene>
<feature type="compositionally biased region" description="Basic and acidic residues" evidence="6">
    <location>
        <begin position="84"/>
        <end position="96"/>
    </location>
</feature>
<dbReference type="VEuPathDB" id="FungiDB:ATEG_08045"/>
<keyword evidence="11" id="KW-1185">Reference proteome</keyword>
<dbReference type="Pfam" id="PF04719">
    <property type="entry name" value="TAFII28"/>
    <property type="match status" value="1"/>
</dbReference>
<feature type="region of interest" description="Disordered" evidence="6">
    <location>
        <begin position="244"/>
        <end position="279"/>
    </location>
</feature>
<dbReference type="AlphaFoldDB" id="A0A5M3ZBV1"/>
<dbReference type="GO" id="GO:0046982">
    <property type="term" value="F:protein heterodimerization activity"/>
    <property type="evidence" value="ECO:0007669"/>
    <property type="project" value="InterPro"/>
</dbReference>
<feature type="transmembrane region" description="Helical" evidence="7">
    <location>
        <begin position="776"/>
        <end position="793"/>
    </location>
</feature>
<feature type="transmembrane region" description="Helical" evidence="7">
    <location>
        <begin position="858"/>
        <end position="877"/>
    </location>
</feature>
<dbReference type="GO" id="GO:0016747">
    <property type="term" value="F:acyltransferase activity, transferring groups other than amino-acyl groups"/>
    <property type="evidence" value="ECO:0007669"/>
    <property type="project" value="InterPro"/>
</dbReference>
<dbReference type="InterPro" id="IPR002656">
    <property type="entry name" value="Acyl_transf_3_dom"/>
</dbReference>
<evidence type="ECO:0000259" key="8">
    <source>
        <dbReference type="Pfam" id="PF01757"/>
    </source>
</evidence>
<keyword evidence="7" id="KW-0472">Membrane</keyword>
<dbReference type="GO" id="GO:0005669">
    <property type="term" value="C:transcription factor TFIID complex"/>
    <property type="evidence" value="ECO:0007669"/>
    <property type="project" value="InterPro"/>
</dbReference>
<keyword evidence="7" id="KW-1133">Transmembrane helix</keyword>
<dbReference type="InterPro" id="IPR045127">
    <property type="entry name" value="TAF11-like"/>
</dbReference>
<comment type="caution">
    <text evidence="10">The sequence shown here is derived from an EMBL/GenBank/DDBJ whole genome shotgun (WGS) entry which is preliminary data.</text>
</comment>
<evidence type="ECO:0000313" key="11">
    <source>
        <dbReference type="Proteomes" id="UP000452235"/>
    </source>
</evidence>
<evidence type="ECO:0000256" key="2">
    <source>
        <dbReference type="ARBA" id="ARBA00009788"/>
    </source>
</evidence>
<dbReference type="VEuPathDB" id="FungiDB:ATEG_08044"/>
<evidence type="ECO:0000256" key="6">
    <source>
        <dbReference type="SAM" id="MobiDB-lite"/>
    </source>
</evidence>
<keyword evidence="10" id="KW-0012">Acyltransferase</keyword>